<name>A0A0A9GCN9_ARUDO</name>
<protein>
    <submittedName>
        <fullName evidence="1">Uncharacterized protein</fullName>
    </submittedName>
</protein>
<reference evidence="1" key="2">
    <citation type="journal article" date="2015" name="Data Brief">
        <title>Shoot transcriptome of the giant reed, Arundo donax.</title>
        <authorList>
            <person name="Barrero R.A."/>
            <person name="Guerrero F.D."/>
            <person name="Moolhuijzen P."/>
            <person name="Goolsby J.A."/>
            <person name="Tidwell J."/>
            <person name="Bellgard S.E."/>
            <person name="Bellgard M.I."/>
        </authorList>
    </citation>
    <scope>NUCLEOTIDE SEQUENCE</scope>
    <source>
        <tissue evidence="1">Shoot tissue taken approximately 20 cm above the soil surface</tissue>
    </source>
</reference>
<dbReference type="EMBL" id="GBRH01175051">
    <property type="protein sequence ID" value="JAE22845.1"/>
    <property type="molecule type" value="Transcribed_RNA"/>
</dbReference>
<reference evidence="1" key="1">
    <citation type="submission" date="2014-09" db="EMBL/GenBank/DDBJ databases">
        <authorList>
            <person name="Magalhaes I.L.F."/>
            <person name="Oliveira U."/>
            <person name="Santos F.R."/>
            <person name="Vidigal T.H.D.A."/>
            <person name="Brescovit A.D."/>
            <person name="Santos A.J."/>
        </authorList>
    </citation>
    <scope>NUCLEOTIDE SEQUENCE</scope>
    <source>
        <tissue evidence="1">Shoot tissue taken approximately 20 cm above the soil surface</tissue>
    </source>
</reference>
<evidence type="ECO:0000313" key="1">
    <source>
        <dbReference type="EMBL" id="JAE22845.1"/>
    </source>
</evidence>
<accession>A0A0A9GCN9</accession>
<sequence length="50" mass="5496">MLSFSTQNITKNCLRCNHFLQSVGGNQSAAPSLLHPYKLPYCATVNQSVL</sequence>
<proteinExistence type="predicted"/>
<dbReference type="EMBL" id="GBRH01219384">
    <property type="protein sequence ID" value="JAD78511.1"/>
    <property type="molecule type" value="Transcribed_RNA"/>
</dbReference>
<organism evidence="1">
    <name type="scientific">Arundo donax</name>
    <name type="common">Giant reed</name>
    <name type="synonym">Donax arundinaceus</name>
    <dbReference type="NCBI Taxonomy" id="35708"/>
    <lineage>
        <taxon>Eukaryota</taxon>
        <taxon>Viridiplantae</taxon>
        <taxon>Streptophyta</taxon>
        <taxon>Embryophyta</taxon>
        <taxon>Tracheophyta</taxon>
        <taxon>Spermatophyta</taxon>
        <taxon>Magnoliopsida</taxon>
        <taxon>Liliopsida</taxon>
        <taxon>Poales</taxon>
        <taxon>Poaceae</taxon>
        <taxon>PACMAD clade</taxon>
        <taxon>Arundinoideae</taxon>
        <taxon>Arundineae</taxon>
        <taxon>Arundo</taxon>
    </lineage>
</organism>
<dbReference type="AlphaFoldDB" id="A0A0A9GCN9"/>